<keyword evidence="1" id="KW-0812">Transmembrane</keyword>
<evidence type="ECO:0000256" key="1">
    <source>
        <dbReference type="SAM" id="Phobius"/>
    </source>
</evidence>
<protein>
    <submittedName>
        <fullName evidence="2">Uncharacterized protein</fullName>
    </submittedName>
</protein>
<keyword evidence="2" id="KW-0614">Plasmid</keyword>
<evidence type="ECO:0000313" key="3">
    <source>
        <dbReference type="Proteomes" id="UP000028488"/>
    </source>
</evidence>
<name>A0A076EZ82_RHOOP</name>
<evidence type="ECO:0000313" key="2">
    <source>
        <dbReference type="EMBL" id="AII11101.1"/>
    </source>
</evidence>
<organism evidence="2 3">
    <name type="scientific">Rhodococcus opacus</name>
    <name type="common">Nocardia opaca</name>
    <dbReference type="NCBI Taxonomy" id="37919"/>
    <lineage>
        <taxon>Bacteria</taxon>
        <taxon>Bacillati</taxon>
        <taxon>Actinomycetota</taxon>
        <taxon>Actinomycetes</taxon>
        <taxon>Mycobacteriales</taxon>
        <taxon>Nocardiaceae</taxon>
        <taxon>Rhodococcus</taxon>
    </lineage>
</organism>
<dbReference type="Proteomes" id="UP000028488">
    <property type="component" value="Plasmid pPDG3"/>
</dbReference>
<proteinExistence type="predicted"/>
<keyword evidence="1" id="KW-1133">Transmembrane helix</keyword>
<dbReference type="AlphaFoldDB" id="A0A076EZ82"/>
<accession>A0A076EZ82</accession>
<sequence length="138" mass="14788">MVTLEQLIDRWRRDDRGPATLVTVIAMVAFLLIFSVLLQTALFFHGRDVANSCAEKALNNTRSQYGNQALGTAAAYACIAQAGTGDLQIPVVLVSKNIRETTVNITGKAPSLVPGLEFPIVVNHTKPTERVTNPGGIG</sequence>
<feature type="transmembrane region" description="Helical" evidence="1">
    <location>
        <begin position="21"/>
        <end position="44"/>
    </location>
</feature>
<reference evidence="2 3" key="1">
    <citation type="submission" date="2014-07" db="EMBL/GenBank/DDBJ databases">
        <title>Genome Sequence of Rhodococcus opacus Strain R7, a Biodegrader of Mono- and Polycyclic Aromatic Hydrocarbons.</title>
        <authorList>
            <person name="Di Gennaro P."/>
            <person name="Zampolli J."/>
            <person name="Presti I."/>
            <person name="Cappelletti M."/>
            <person name="D'Ursi P."/>
            <person name="Orro A."/>
            <person name="Mezzelani A."/>
            <person name="Milanesi L."/>
        </authorList>
    </citation>
    <scope>NUCLEOTIDE SEQUENCE [LARGE SCALE GENOMIC DNA]</scope>
    <source>
        <strain evidence="2 3">R7</strain>
        <plasmid evidence="2">pPDG3</plasmid>
    </source>
</reference>
<gene>
    <name evidence="2" type="ORF">EP51_44370</name>
</gene>
<geneLocation type="plasmid" evidence="2 3">
    <name>pPDG3</name>
</geneLocation>
<dbReference type="EMBL" id="CP008950">
    <property type="protein sequence ID" value="AII11101.1"/>
    <property type="molecule type" value="Genomic_DNA"/>
</dbReference>
<keyword evidence="1" id="KW-0472">Membrane</keyword>